<protein>
    <submittedName>
        <fullName evidence="2">Uncharacterized protein</fullName>
    </submittedName>
</protein>
<dbReference type="Proteomes" id="UP000006753">
    <property type="component" value="Unassembled WGS sequence"/>
</dbReference>
<proteinExistence type="predicted"/>
<evidence type="ECO:0000313" key="2">
    <source>
        <dbReference type="EMBL" id="EKD14159.1"/>
    </source>
</evidence>
<dbReference type="KEGG" id="mbe:MBM_07836"/>
<organism evidence="2 3">
    <name type="scientific">Marssonina brunnea f. sp. multigermtubi (strain MB_m1)</name>
    <name type="common">Marssonina leaf spot fungus</name>
    <dbReference type="NCBI Taxonomy" id="1072389"/>
    <lineage>
        <taxon>Eukaryota</taxon>
        <taxon>Fungi</taxon>
        <taxon>Dikarya</taxon>
        <taxon>Ascomycota</taxon>
        <taxon>Pezizomycotina</taxon>
        <taxon>Leotiomycetes</taxon>
        <taxon>Helotiales</taxon>
        <taxon>Drepanopezizaceae</taxon>
        <taxon>Drepanopeziza</taxon>
    </lineage>
</organism>
<dbReference type="InParanoid" id="K1XNY6"/>
<keyword evidence="3" id="KW-1185">Reference proteome</keyword>
<name>K1XNY6_MARBU</name>
<evidence type="ECO:0000256" key="1">
    <source>
        <dbReference type="SAM" id="SignalP"/>
    </source>
</evidence>
<gene>
    <name evidence="2" type="ORF">MBM_07836</name>
</gene>
<reference evidence="2 3" key="1">
    <citation type="journal article" date="2012" name="BMC Genomics">
        <title>Sequencing the genome of Marssonina brunnea reveals fungus-poplar co-evolution.</title>
        <authorList>
            <person name="Zhu S."/>
            <person name="Cao Y.-Z."/>
            <person name="Jiang C."/>
            <person name="Tan B.-Y."/>
            <person name="Wang Z."/>
            <person name="Feng S."/>
            <person name="Zhang L."/>
            <person name="Su X.-H."/>
            <person name="Brejova B."/>
            <person name="Vinar T."/>
            <person name="Xu M."/>
            <person name="Wang M.-X."/>
            <person name="Zhang S.-G."/>
            <person name="Huang M.-R."/>
            <person name="Wu R."/>
            <person name="Zhou Y."/>
        </authorList>
    </citation>
    <scope>NUCLEOTIDE SEQUENCE [LARGE SCALE GENOMIC DNA]</scope>
    <source>
        <strain evidence="2 3">MB_m1</strain>
    </source>
</reference>
<dbReference type="OrthoDB" id="10325195at2759"/>
<feature type="signal peptide" evidence="1">
    <location>
        <begin position="1"/>
        <end position="18"/>
    </location>
</feature>
<dbReference type="HOGENOM" id="CLU_1806584_0_0_1"/>
<sequence length="143" mass="16118">MQRSAVFVMLTFAAGVLGVTFPDPFFQHFGEKFEEKKKAHPFGHHHKEPPAPPQPPIILTYFNAICTDGHLANQARAQLVYNHNATVNACEAYSKRTEENPCPNCQMIMDWQGIPMCHSQSQCIREAEMTAYCLQFGANYATL</sequence>
<keyword evidence="1" id="KW-0732">Signal</keyword>
<evidence type="ECO:0000313" key="3">
    <source>
        <dbReference type="Proteomes" id="UP000006753"/>
    </source>
</evidence>
<accession>K1XNY6</accession>
<dbReference type="EMBL" id="JH921447">
    <property type="protein sequence ID" value="EKD14159.1"/>
    <property type="molecule type" value="Genomic_DNA"/>
</dbReference>
<dbReference type="AlphaFoldDB" id="K1XNY6"/>
<feature type="chain" id="PRO_5003855546" evidence="1">
    <location>
        <begin position="19"/>
        <end position="143"/>
    </location>
</feature>